<organism evidence="2 3">
    <name type="scientific">Xenoophorus captivus</name>
    <dbReference type="NCBI Taxonomy" id="1517983"/>
    <lineage>
        <taxon>Eukaryota</taxon>
        <taxon>Metazoa</taxon>
        <taxon>Chordata</taxon>
        <taxon>Craniata</taxon>
        <taxon>Vertebrata</taxon>
        <taxon>Euteleostomi</taxon>
        <taxon>Actinopterygii</taxon>
        <taxon>Neopterygii</taxon>
        <taxon>Teleostei</taxon>
        <taxon>Neoteleostei</taxon>
        <taxon>Acanthomorphata</taxon>
        <taxon>Ovalentaria</taxon>
        <taxon>Atherinomorphae</taxon>
        <taxon>Cyprinodontiformes</taxon>
        <taxon>Goodeidae</taxon>
        <taxon>Xenoophorus</taxon>
    </lineage>
</organism>
<evidence type="ECO:0008006" key="4">
    <source>
        <dbReference type="Google" id="ProtNLM"/>
    </source>
</evidence>
<name>A0ABV0QHW7_9TELE</name>
<feature type="transmembrane region" description="Helical" evidence="1">
    <location>
        <begin position="78"/>
        <end position="98"/>
    </location>
</feature>
<proteinExistence type="predicted"/>
<evidence type="ECO:0000313" key="2">
    <source>
        <dbReference type="EMBL" id="MEQ2195102.1"/>
    </source>
</evidence>
<keyword evidence="3" id="KW-1185">Reference proteome</keyword>
<keyword evidence="1" id="KW-0472">Membrane</keyword>
<evidence type="ECO:0000256" key="1">
    <source>
        <dbReference type="SAM" id="Phobius"/>
    </source>
</evidence>
<evidence type="ECO:0000313" key="3">
    <source>
        <dbReference type="Proteomes" id="UP001434883"/>
    </source>
</evidence>
<sequence>MSSVASSMESLMLVWLDRACGIGLCSLSALCGPLHILSSSEGSAVCLALTCQSEPLLCSEFCHLAFQYVRLPHSGYCLPWRFLLLSFPVVLCFLFEILSAPPGSTPGRPLLLLSWC</sequence>
<comment type="caution">
    <text evidence="2">The sequence shown here is derived from an EMBL/GenBank/DDBJ whole genome shotgun (WGS) entry which is preliminary data.</text>
</comment>
<dbReference type="Proteomes" id="UP001434883">
    <property type="component" value="Unassembled WGS sequence"/>
</dbReference>
<reference evidence="2 3" key="1">
    <citation type="submission" date="2021-06" db="EMBL/GenBank/DDBJ databases">
        <authorList>
            <person name="Palmer J.M."/>
        </authorList>
    </citation>
    <scope>NUCLEOTIDE SEQUENCE [LARGE SCALE GENOMIC DNA]</scope>
    <source>
        <strain evidence="2 3">XC_2019</strain>
        <tissue evidence="2">Muscle</tissue>
    </source>
</reference>
<keyword evidence="1" id="KW-0812">Transmembrane</keyword>
<accession>A0ABV0QHW7</accession>
<dbReference type="EMBL" id="JAHRIN010010270">
    <property type="protein sequence ID" value="MEQ2195102.1"/>
    <property type="molecule type" value="Genomic_DNA"/>
</dbReference>
<protein>
    <recommendedName>
        <fullName evidence="4">Secreted protein</fullName>
    </recommendedName>
</protein>
<gene>
    <name evidence="2" type="ORF">XENOCAPTIV_007578</name>
</gene>
<keyword evidence="1" id="KW-1133">Transmembrane helix</keyword>